<sequence>MEKVGLNWVDIFVLLVYFLILFTISFIAMRKKRGSSKTSDSETYFLAGHSAVWYAIAGSIYSSNVGAEHFIGLAGSASQDGLSIGMFEWEATLILLLLGWIFTPMYLSSRCATTPEYLEKRFSTGSRIFLTIICLLLYILTKISATLYAGSVIFNLVLGWNFYVSAIVLLLITAVYSILGGLKSVIWTETFQTVLLVVGGLTTVGVGLKKVGGFSGLKENPNVPDSFFHIFASRNNEDIPWPGTICMPASSIFYWCVDQLIVQRVLAAKNLSHAKSGCVASGYLKILPMFMLVLPGMIARALYPKDVNDNPNIAFPMLLTKLMPHGVLGLILAGILSALMSSLASIFNSSSTLVTYDIYQRKIRPKASERELLIVGKLSGSVIVLLSILWIPVIPRVSDQLFISINKVAAYLAPPFTAVMFAGFFWQRTNNLAASVSLYFGCFIGMVRLIAEAATSGSSIDSSKHPFSHVFVKINYLYFAAISFLISSFLIVVISLLSKPPPKEKIIGFTWKTKNSQPLIDNSERNSVLHEKLSDDENKSNDFKQESDSNDFKQESDLNDFKQESDLNDLNNENKSNEENDLKENQNQKDSKKENQNQPLVVNSENDNLEKQSLLTSDDVIHSNIDNNQNNNQNNNSKNNYDYDSFQNTNSQHPKSKFRSFLYRNLNNILAIGLIITMITLFTVFR</sequence>
<feature type="transmembrane region" description="Helical" evidence="8">
    <location>
        <begin position="283"/>
        <end position="303"/>
    </location>
</feature>
<feature type="compositionally biased region" description="Polar residues" evidence="7">
    <location>
        <begin position="596"/>
        <end position="609"/>
    </location>
</feature>
<feature type="transmembrane region" description="Helical" evidence="8">
    <location>
        <begin position="241"/>
        <end position="262"/>
    </location>
</feature>
<dbReference type="OMA" id="NWVFVAK"/>
<feature type="transmembrane region" description="Helical" evidence="8">
    <location>
        <begin position="665"/>
        <end position="685"/>
    </location>
</feature>
<feature type="transmembrane region" description="Helical" evidence="8">
    <location>
        <begin position="476"/>
        <end position="497"/>
    </location>
</feature>
<keyword evidence="10" id="KW-1185">Reference proteome</keyword>
<organism evidence="9 10">
    <name type="scientific">Anaeramoeba ignava</name>
    <name type="common">Anaerobic marine amoeba</name>
    <dbReference type="NCBI Taxonomy" id="1746090"/>
    <lineage>
        <taxon>Eukaryota</taxon>
        <taxon>Metamonada</taxon>
        <taxon>Anaeramoebidae</taxon>
        <taxon>Anaeramoeba</taxon>
    </lineage>
</organism>
<evidence type="ECO:0000256" key="7">
    <source>
        <dbReference type="SAM" id="MobiDB-lite"/>
    </source>
</evidence>
<dbReference type="EMBL" id="JAPDFW010000057">
    <property type="protein sequence ID" value="KAJ5077675.1"/>
    <property type="molecule type" value="Genomic_DNA"/>
</dbReference>
<dbReference type="InterPro" id="IPR038377">
    <property type="entry name" value="Na/Glc_symporter_sf"/>
</dbReference>
<dbReference type="PROSITE" id="PS50283">
    <property type="entry name" value="NA_SOLUT_SYMP_3"/>
    <property type="match status" value="1"/>
</dbReference>
<evidence type="ECO:0000313" key="10">
    <source>
        <dbReference type="Proteomes" id="UP001149090"/>
    </source>
</evidence>
<feature type="region of interest" description="Disordered" evidence="7">
    <location>
        <begin position="622"/>
        <end position="653"/>
    </location>
</feature>
<accession>A0A9Q0LUT0</accession>
<feature type="transmembrane region" description="Helical" evidence="8">
    <location>
        <begin position="372"/>
        <end position="393"/>
    </location>
</feature>
<gene>
    <name evidence="9" type="ORF">M0811_05774</name>
</gene>
<keyword evidence="3 8" id="KW-0812">Transmembrane</keyword>
<dbReference type="AlphaFoldDB" id="A0A9Q0LUT0"/>
<feature type="compositionally biased region" description="Basic and acidic residues" evidence="7">
    <location>
        <begin position="575"/>
        <end position="595"/>
    </location>
</feature>
<feature type="transmembrane region" description="Helical" evidence="8">
    <location>
        <begin position="191"/>
        <end position="208"/>
    </location>
</feature>
<keyword evidence="4 8" id="KW-1133">Transmembrane helix</keyword>
<dbReference type="CDD" id="cd10329">
    <property type="entry name" value="SLC5sbd_SGLT1-like"/>
    <property type="match status" value="1"/>
</dbReference>
<feature type="transmembrane region" description="Helical" evidence="8">
    <location>
        <begin position="128"/>
        <end position="154"/>
    </location>
</feature>
<dbReference type="PANTHER" id="PTHR11819:SF195">
    <property type="entry name" value="SODIUM_GLUCOSE COTRANSPORTER 4"/>
    <property type="match status" value="1"/>
</dbReference>
<evidence type="ECO:0000256" key="1">
    <source>
        <dbReference type="ARBA" id="ARBA00004141"/>
    </source>
</evidence>
<keyword evidence="5 8" id="KW-0472">Membrane</keyword>
<dbReference type="Pfam" id="PF00474">
    <property type="entry name" value="SSF"/>
    <property type="match status" value="1"/>
</dbReference>
<dbReference type="NCBIfam" id="TIGR00813">
    <property type="entry name" value="sss"/>
    <property type="match status" value="1"/>
</dbReference>
<evidence type="ECO:0000256" key="6">
    <source>
        <dbReference type="RuleBase" id="RU362091"/>
    </source>
</evidence>
<feature type="transmembrane region" description="Helical" evidence="8">
    <location>
        <begin position="82"/>
        <end position="107"/>
    </location>
</feature>
<comment type="subcellular location">
    <subcellularLocation>
        <location evidence="1">Membrane</location>
        <topology evidence="1">Multi-pass membrane protein</topology>
    </subcellularLocation>
</comment>
<dbReference type="GO" id="GO:0005886">
    <property type="term" value="C:plasma membrane"/>
    <property type="evidence" value="ECO:0007669"/>
    <property type="project" value="TreeGrafter"/>
</dbReference>
<dbReference type="InterPro" id="IPR001734">
    <property type="entry name" value="Na/solute_symporter"/>
</dbReference>
<feature type="transmembrane region" description="Helical" evidence="8">
    <location>
        <begin position="41"/>
        <end position="62"/>
    </location>
</feature>
<comment type="similarity">
    <text evidence="2 6">Belongs to the sodium:solute symporter (SSF) (TC 2.A.21) family.</text>
</comment>
<dbReference type="OrthoDB" id="6132759at2759"/>
<feature type="transmembrane region" description="Helical" evidence="8">
    <location>
        <begin position="323"/>
        <end position="351"/>
    </location>
</feature>
<feature type="compositionally biased region" description="Basic and acidic residues" evidence="7">
    <location>
        <begin position="522"/>
        <end position="565"/>
    </location>
</feature>
<feature type="region of interest" description="Disordered" evidence="7">
    <location>
        <begin position="522"/>
        <end position="609"/>
    </location>
</feature>
<dbReference type="GO" id="GO:0005412">
    <property type="term" value="F:D-glucose:sodium symporter activity"/>
    <property type="evidence" value="ECO:0007669"/>
    <property type="project" value="TreeGrafter"/>
</dbReference>
<dbReference type="Gene3D" id="1.20.1730.10">
    <property type="entry name" value="Sodium/glucose cotransporter"/>
    <property type="match status" value="1"/>
</dbReference>
<proteinExistence type="inferred from homology"/>
<evidence type="ECO:0000256" key="2">
    <source>
        <dbReference type="ARBA" id="ARBA00006434"/>
    </source>
</evidence>
<evidence type="ECO:0000256" key="5">
    <source>
        <dbReference type="ARBA" id="ARBA00023136"/>
    </source>
</evidence>
<feature type="transmembrane region" description="Helical" evidence="8">
    <location>
        <begin position="438"/>
        <end position="456"/>
    </location>
</feature>
<comment type="caution">
    <text evidence="9">The sequence shown here is derived from an EMBL/GenBank/DDBJ whole genome shotgun (WGS) entry which is preliminary data.</text>
</comment>
<dbReference type="PANTHER" id="PTHR11819">
    <property type="entry name" value="SOLUTE CARRIER FAMILY 5"/>
    <property type="match status" value="1"/>
</dbReference>
<evidence type="ECO:0000313" key="9">
    <source>
        <dbReference type="EMBL" id="KAJ5077675.1"/>
    </source>
</evidence>
<evidence type="ECO:0000256" key="8">
    <source>
        <dbReference type="SAM" id="Phobius"/>
    </source>
</evidence>
<protein>
    <submittedName>
        <fullName evidence="9">Sodium:solute symporter-related</fullName>
    </submittedName>
</protein>
<feature type="compositionally biased region" description="Low complexity" evidence="7">
    <location>
        <begin position="623"/>
        <end position="645"/>
    </location>
</feature>
<feature type="transmembrane region" description="Helical" evidence="8">
    <location>
        <begin position="160"/>
        <end position="179"/>
    </location>
</feature>
<feature type="transmembrane region" description="Helical" evidence="8">
    <location>
        <begin position="408"/>
        <end position="426"/>
    </location>
</feature>
<dbReference type="Proteomes" id="UP001149090">
    <property type="component" value="Unassembled WGS sequence"/>
</dbReference>
<reference evidence="9" key="1">
    <citation type="submission" date="2022-10" db="EMBL/GenBank/DDBJ databases">
        <title>Novel sulphate-reducing endosymbionts in the free-living metamonad Anaeramoeba.</title>
        <authorList>
            <person name="Jerlstrom-Hultqvist J."/>
            <person name="Cepicka I."/>
            <person name="Gallot-Lavallee L."/>
            <person name="Salas-Leiva D."/>
            <person name="Curtis B.A."/>
            <person name="Zahonova K."/>
            <person name="Pipaliya S."/>
            <person name="Dacks J."/>
            <person name="Roger A.J."/>
        </authorList>
    </citation>
    <scope>NUCLEOTIDE SEQUENCE</scope>
    <source>
        <strain evidence="9">BMAN</strain>
    </source>
</reference>
<name>A0A9Q0LUT0_ANAIG</name>
<evidence type="ECO:0000256" key="4">
    <source>
        <dbReference type="ARBA" id="ARBA00022989"/>
    </source>
</evidence>
<evidence type="ECO:0000256" key="3">
    <source>
        <dbReference type="ARBA" id="ARBA00022692"/>
    </source>
</evidence>
<feature type="transmembrane region" description="Helical" evidence="8">
    <location>
        <begin position="6"/>
        <end position="29"/>
    </location>
</feature>